<dbReference type="EMBL" id="CP073767">
    <property type="protein sequence ID" value="UWZ57684.1"/>
    <property type="molecule type" value="Genomic_DNA"/>
</dbReference>
<proteinExistence type="predicted"/>
<evidence type="ECO:0000256" key="1">
    <source>
        <dbReference type="SAM" id="Phobius"/>
    </source>
</evidence>
<gene>
    <name evidence="2" type="ORF">Daura_16865</name>
</gene>
<dbReference type="OrthoDB" id="343560at2"/>
<feature type="transmembrane region" description="Helical" evidence="1">
    <location>
        <begin position="256"/>
        <end position="276"/>
    </location>
</feature>
<keyword evidence="3" id="KW-1185">Reference proteome</keyword>
<sequence length="328" mass="34072">MTGPQPLRWHRPLLWFAAVMGLLALVAAVGVLVDDRLVVGSPAWLKPFKFAVSMGVYAVTLAWLLRAARRARRTGWWAGTVVALAATVEMVLIVLQAVRGRASHFNQGTPFDEAVWSLMGNMVVVLWTASLVVAVVVAVQRGGDPVLKSAARLGFTLSLAGMLVAFLMTTATDEQRAALDRGETVGMVGAHSVGVADGGPAMPVTGWSTTGGDLRVAHFVGIHALQALPLLALLLAAAARRRPDGPFGAPRAARGLVRAAALGYGGLIALLTWQALRGQPLLEPDARTLLAAGMLAVAVAAAAALALRPGNRAPIAAAPDPVPAMVGR</sequence>
<dbReference type="AlphaFoldDB" id="A0A9Q9MI98"/>
<feature type="transmembrane region" description="Helical" evidence="1">
    <location>
        <begin position="48"/>
        <end position="65"/>
    </location>
</feature>
<feature type="transmembrane region" description="Helical" evidence="1">
    <location>
        <begin position="151"/>
        <end position="171"/>
    </location>
</feature>
<reference evidence="2" key="1">
    <citation type="submission" date="2021-04" db="EMBL/GenBank/DDBJ databases">
        <title>Dactylosporangium aurantiacum NRRL B-8018 full assembly.</title>
        <authorList>
            <person name="Hartkoorn R.C."/>
            <person name="Beaudoing E."/>
            <person name="Hot D."/>
        </authorList>
    </citation>
    <scope>NUCLEOTIDE SEQUENCE</scope>
    <source>
        <strain evidence="2">NRRL B-8018</strain>
    </source>
</reference>
<feature type="transmembrane region" description="Helical" evidence="1">
    <location>
        <begin position="77"/>
        <end position="98"/>
    </location>
</feature>
<protein>
    <submittedName>
        <fullName evidence="2">Uncharacterized protein</fullName>
    </submittedName>
</protein>
<evidence type="ECO:0000313" key="3">
    <source>
        <dbReference type="Proteomes" id="UP001058003"/>
    </source>
</evidence>
<accession>A0A9Q9MI98</accession>
<feature type="transmembrane region" description="Helical" evidence="1">
    <location>
        <begin position="216"/>
        <end position="236"/>
    </location>
</feature>
<keyword evidence="1" id="KW-1133">Transmembrane helix</keyword>
<evidence type="ECO:0000313" key="2">
    <source>
        <dbReference type="EMBL" id="UWZ57684.1"/>
    </source>
</evidence>
<feature type="transmembrane region" description="Helical" evidence="1">
    <location>
        <begin position="12"/>
        <end position="33"/>
    </location>
</feature>
<feature type="transmembrane region" description="Helical" evidence="1">
    <location>
        <begin position="118"/>
        <end position="139"/>
    </location>
</feature>
<name>A0A9Q9MI98_9ACTN</name>
<feature type="transmembrane region" description="Helical" evidence="1">
    <location>
        <begin position="288"/>
        <end position="307"/>
    </location>
</feature>
<dbReference type="RefSeq" id="WP_033360936.1">
    <property type="nucleotide sequence ID" value="NZ_CP073767.1"/>
</dbReference>
<keyword evidence="1" id="KW-0812">Transmembrane</keyword>
<dbReference type="KEGG" id="daur:Daura_16865"/>
<dbReference type="Proteomes" id="UP001058003">
    <property type="component" value="Chromosome"/>
</dbReference>
<organism evidence="2 3">
    <name type="scientific">Dactylosporangium aurantiacum</name>
    <dbReference type="NCBI Taxonomy" id="35754"/>
    <lineage>
        <taxon>Bacteria</taxon>
        <taxon>Bacillati</taxon>
        <taxon>Actinomycetota</taxon>
        <taxon>Actinomycetes</taxon>
        <taxon>Micromonosporales</taxon>
        <taxon>Micromonosporaceae</taxon>
        <taxon>Dactylosporangium</taxon>
    </lineage>
</organism>
<keyword evidence="1" id="KW-0472">Membrane</keyword>